<keyword evidence="3" id="KW-1185">Reference proteome</keyword>
<evidence type="ECO:0000256" key="1">
    <source>
        <dbReference type="SAM" id="MobiDB-lite"/>
    </source>
</evidence>
<dbReference type="Proteomes" id="UP000674084">
    <property type="component" value="Unassembled WGS sequence"/>
</dbReference>
<comment type="caution">
    <text evidence="2">The sequence shown here is derived from an EMBL/GenBank/DDBJ whole genome shotgun (WGS) entry which is preliminary data.</text>
</comment>
<reference evidence="2 3" key="1">
    <citation type="submission" date="2021-04" db="EMBL/GenBank/DDBJ databases">
        <title>Whole-genome sequencing of Saccharopolyspora endophytica KCTC 19397.</title>
        <authorList>
            <person name="Ay H."/>
            <person name="Saygin H."/>
            <person name="Sahin N."/>
        </authorList>
    </citation>
    <scope>NUCLEOTIDE SEQUENCE [LARGE SCALE GENOMIC DNA]</scope>
    <source>
        <strain evidence="2 3">KCTC 19397</strain>
    </source>
</reference>
<evidence type="ECO:0000313" key="2">
    <source>
        <dbReference type="EMBL" id="MBQ0925562.1"/>
    </source>
</evidence>
<feature type="compositionally biased region" description="Basic and acidic residues" evidence="1">
    <location>
        <begin position="32"/>
        <end position="53"/>
    </location>
</feature>
<gene>
    <name evidence="2" type="ORF">KBO27_16515</name>
</gene>
<organism evidence="2 3">
    <name type="scientific">Saccharopolyspora endophytica</name>
    <dbReference type="NCBI Taxonomy" id="543886"/>
    <lineage>
        <taxon>Bacteria</taxon>
        <taxon>Bacillati</taxon>
        <taxon>Actinomycetota</taxon>
        <taxon>Actinomycetes</taxon>
        <taxon>Pseudonocardiales</taxon>
        <taxon>Pseudonocardiaceae</taxon>
        <taxon>Saccharopolyspora</taxon>
    </lineage>
</organism>
<dbReference type="RefSeq" id="WP_210970882.1">
    <property type="nucleotide sequence ID" value="NZ_JAGPXE010000006.1"/>
</dbReference>
<dbReference type="EMBL" id="JAGPXE010000006">
    <property type="protein sequence ID" value="MBQ0925562.1"/>
    <property type="molecule type" value="Genomic_DNA"/>
</dbReference>
<feature type="region of interest" description="Disordered" evidence="1">
    <location>
        <begin position="1"/>
        <end position="53"/>
    </location>
</feature>
<name>A0ABS5DH02_9PSEU</name>
<sequence>MTQQDQPARVHSSDPAEGGQEAEVTSPTANEPRGDEPAADELRRHSDLSAEGE</sequence>
<evidence type="ECO:0000313" key="3">
    <source>
        <dbReference type="Proteomes" id="UP000674084"/>
    </source>
</evidence>
<protein>
    <recommendedName>
        <fullName evidence="4">Nucleotide exchange factor GrpE</fullName>
    </recommendedName>
</protein>
<evidence type="ECO:0008006" key="4">
    <source>
        <dbReference type="Google" id="ProtNLM"/>
    </source>
</evidence>
<accession>A0ABS5DH02</accession>
<proteinExistence type="predicted"/>